<evidence type="ECO:0000259" key="10">
    <source>
        <dbReference type="Pfam" id="PF13967"/>
    </source>
</evidence>
<organism evidence="12 13">
    <name type="scientific">Candida tropicalis (strain ATCC MYA-3404 / T1)</name>
    <name type="common">Yeast</name>
    <dbReference type="NCBI Taxonomy" id="294747"/>
    <lineage>
        <taxon>Eukaryota</taxon>
        <taxon>Fungi</taxon>
        <taxon>Dikarya</taxon>
        <taxon>Ascomycota</taxon>
        <taxon>Saccharomycotina</taxon>
        <taxon>Pichiomycetes</taxon>
        <taxon>Debaryomycetaceae</taxon>
        <taxon>Candida/Lodderomyces clade</taxon>
        <taxon>Candida</taxon>
    </lineage>
</organism>
<dbReference type="AlphaFoldDB" id="C5MDF5"/>
<accession>C5MDF5</accession>
<name>C5MDF5_CANTT</name>
<feature type="transmembrane region" description="Helical" evidence="8">
    <location>
        <begin position="172"/>
        <end position="191"/>
    </location>
</feature>
<dbReference type="KEGG" id="ctp:CTRG_04256"/>
<feature type="transmembrane region" description="Helical" evidence="8">
    <location>
        <begin position="660"/>
        <end position="680"/>
    </location>
</feature>
<feature type="transmembrane region" description="Helical" evidence="8">
    <location>
        <begin position="686"/>
        <end position="706"/>
    </location>
</feature>
<dbReference type="InterPro" id="IPR003864">
    <property type="entry name" value="CSC1/OSCA1-like_7TM"/>
</dbReference>
<dbReference type="Proteomes" id="UP000002037">
    <property type="component" value="Unassembled WGS sequence"/>
</dbReference>
<evidence type="ECO:0000256" key="3">
    <source>
        <dbReference type="ARBA" id="ARBA00022448"/>
    </source>
</evidence>
<feature type="transmembrane region" description="Helical" evidence="8">
    <location>
        <begin position="404"/>
        <end position="428"/>
    </location>
</feature>
<reference evidence="12 13" key="1">
    <citation type="journal article" date="2009" name="Nature">
        <title>Evolution of pathogenicity and sexual reproduction in eight Candida genomes.</title>
        <authorList>
            <person name="Butler G."/>
            <person name="Rasmussen M.D."/>
            <person name="Lin M.F."/>
            <person name="Santos M.A."/>
            <person name="Sakthikumar S."/>
            <person name="Munro C.A."/>
            <person name="Rheinbay E."/>
            <person name="Grabherr M."/>
            <person name="Forche A."/>
            <person name="Reedy J.L."/>
            <person name="Agrafioti I."/>
            <person name="Arnaud M.B."/>
            <person name="Bates S."/>
            <person name="Brown A.J."/>
            <person name="Brunke S."/>
            <person name="Costanzo M.C."/>
            <person name="Fitzpatrick D.A."/>
            <person name="de Groot P.W."/>
            <person name="Harris D."/>
            <person name="Hoyer L.L."/>
            <person name="Hube B."/>
            <person name="Klis F.M."/>
            <person name="Kodira C."/>
            <person name="Lennard N."/>
            <person name="Logue M.E."/>
            <person name="Martin R."/>
            <person name="Neiman A.M."/>
            <person name="Nikolaou E."/>
            <person name="Quail M.A."/>
            <person name="Quinn J."/>
            <person name="Santos M.C."/>
            <person name="Schmitzberger F.F."/>
            <person name="Sherlock G."/>
            <person name="Shah P."/>
            <person name="Silverstein K.A."/>
            <person name="Skrzypek M.S."/>
            <person name="Soll D."/>
            <person name="Staggs R."/>
            <person name="Stansfield I."/>
            <person name="Stumpf M.P."/>
            <person name="Sudbery P.E."/>
            <person name="Srikantha T."/>
            <person name="Zeng Q."/>
            <person name="Berman J."/>
            <person name="Berriman M."/>
            <person name="Heitman J."/>
            <person name="Gow N.A."/>
            <person name="Lorenz M.C."/>
            <person name="Birren B.W."/>
            <person name="Kellis M."/>
            <person name="Cuomo C.A."/>
        </authorList>
    </citation>
    <scope>NUCLEOTIDE SEQUENCE [LARGE SCALE GENOMIC DNA]</scope>
    <source>
        <strain evidence="13">ATCC MYA-3404 / T1</strain>
    </source>
</reference>
<dbReference type="PANTHER" id="PTHR13018:SF5">
    <property type="entry name" value="RE44586P"/>
    <property type="match status" value="1"/>
</dbReference>
<feature type="transmembrane region" description="Helical" evidence="8">
    <location>
        <begin position="449"/>
        <end position="474"/>
    </location>
</feature>
<dbReference type="InterPro" id="IPR032880">
    <property type="entry name" value="CSC1/OSCA1-like_N"/>
</dbReference>
<evidence type="ECO:0000256" key="8">
    <source>
        <dbReference type="SAM" id="Phobius"/>
    </source>
</evidence>
<dbReference type="InterPro" id="IPR045122">
    <property type="entry name" value="Csc1-like"/>
</dbReference>
<keyword evidence="3" id="KW-0813">Transport</keyword>
<dbReference type="GeneID" id="8298805"/>
<evidence type="ECO:0000313" key="13">
    <source>
        <dbReference type="Proteomes" id="UP000002037"/>
    </source>
</evidence>
<keyword evidence="13" id="KW-1185">Reference proteome</keyword>
<evidence type="ECO:0000259" key="9">
    <source>
        <dbReference type="Pfam" id="PF02714"/>
    </source>
</evidence>
<feature type="compositionally biased region" description="Polar residues" evidence="7">
    <location>
        <begin position="779"/>
        <end position="798"/>
    </location>
</feature>
<dbReference type="Pfam" id="PF13967">
    <property type="entry name" value="RSN1_TM"/>
    <property type="match status" value="1"/>
</dbReference>
<dbReference type="EMBL" id="GG692399">
    <property type="protein sequence ID" value="EER32585.1"/>
    <property type="molecule type" value="Genomic_DNA"/>
</dbReference>
<dbReference type="Pfam" id="PF02714">
    <property type="entry name" value="RSN1_7TM"/>
    <property type="match status" value="1"/>
</dbReference>
<feature type="domain" description="CSC1/OSCA1-like 7TM region" evidence="9">
    <location>
        <begin position="402"/>
        <end position="680"/>
    </location>
</feature>
<evidence type="ECO:0000256" key="5">
    <source>
        <dbReference type="ARBA" id="ARBA00022989"/>
    </source>
</evidence>
<evidence type="ECO:0000256" key="7">
    <source>
        <dbReference type="SAM" id="MobiDB-lite"/>
    </source>
</evidence>
<feature type="transmembrane region" description="Helical" evidence="8">
    <location>
        <begin position="122"/>
        <end position="141"/>
    </location>
</feature>
<evidence type="ECO:0000313" key="12">
    <source>
        <dbReference type="EMBL" id="EER32585.1"/>
    </source>
</evidence>
<protein>
    <recommendedName>
        <fullName evidence="14">Calcium permeable stress-gated cation channel 1</fullName>
    </recommendedName>
</protein>
<feature type="transmembrane region" description="Helical" evidence="8">
    <location>
        <begin position="608"/>
        <end position="639"/>
    </location>
</feature>
<keyword evidence="5 8" id="KW-1133">Transmembrane helix</keyword>
<proteinExistence type="inferred from homology"/>
<dbReference type="OrthoDB" id="1689567at2759"/>
<evidence type="ECO:0008006" key="14">
    <source>
        <dbReference type="Google" id="ProtNLM"/>
    </source>
</evidence>
<keyword evidence="6 8" id="KW-0472">Membrane</keyword>
<dbReference type="GO" id="GO:0005886">
    <property type="term" value="C:plasma membrane"/>
    <property type="evidence" value="ECO:0007669"/>
    <property type="project" value="TreeGrafter"/>
</dbReference>
<dbReference type="HOGENOM" id="CLU_002458_0_2_1"/>
<dbReference type="PANTHER" id="PTHR13018">
    <property type="entry name" value="PROBABLE MEMBRANE PROTEIN DUF221-RELATED"/>
    <property type="match status" value="1"/>
</dbReference>
<feature type="domain" description="CSC1/OSCA1-like N-terminal transmembrane" evidence="10">
    <location>
        <begin position="35"/>
        <end position="192"/>
    </location>
</feature>
<dbReference type="GO" id="GO:0005227">
    <property type="term" value="F:calcium-activated cation channel activity"/>
    <property type="evidence" value="ECO:0007669"/>
    <property type="project" value="InterPro"/>
</dbReference>
<comment type="subcellular location">
    <subcellularLocation>
        <location evidence="1">Membrane</location>
        <topology evidence="1">Multi-pass membrane protein</topology>
    </subcellularLocation>
</comment>
<dbReference type="Pfam" id="PF14703">
    <property type="entry name" value="PHM7_cyt"/>
    <property type="match status" value="1"/>
</dbReference>
<feature type="domain" description="CSC1/OSCA1-like cytosolic" evidence="11">
    <location>
        <begin position="213"/>
        <end position="391"/>
    </location>
</feature>
<feature type="transmembrane region" description="Helical" evidence="8">
    <location>
        <begin position="34"/>
        <end position="58"/>
    </location>
</feature>
<gene>
    <name evidence="12" type="ORF">CTRG_04256</name>
</gene>
<evidence type="ECO:0000256" key="2">
    <source>
        <dbReference type="ARBA" id="ARBA00007779"/>
    </source>
</evidence>
<feature type="transmembrane region" description="Helical" evidence="8">
    <location>
        <begin position="498"/>
        <end position="519"/>
    </location>
</feature>
<feature type="region of interest" description="Disordered" evidence="7">
    <location>
        <begin position="761"/>
        <end position="811"/>
    </location>
</feature>
<evidence type="ECO:0000256" key="4">
    <source>
        <dbReference type="ARBA" id="ARBA00022692"/>
    </source>
</evidence>
<evidence type="ECO:0000256" key="1">
    <source>
        <dbReference type="ARBA" id="ARBA00004141"/>
    </source>
</evidence>
<dbReference type="eggNOG" id="KOG1134">
    <property type="taxonomic scope" value="Eukaryota"/>
</dbReference>
<dbReference type="VEuPathDB" id="FungiDB:CTRG_04256"/>
<evidence type="ECO:0000256" key="6">
    <source>
        <dbReference type="ARBA" id="ARBA00023136"/>
    </source>
</evidence>
<keyword evidence="4 8" id="KW-0812">Transmembrane</keyword>
<comment type="similarity">
    <text evidence="2">Belongs to the CSC1 (TC 1.A.17) family.</text>
</comment>
<sequence>MPMDILSLGWQAFEQAKSNDTKPEPIHSVAPQRVFTTQLVITSVSGVFIFLLFCFLRYKWPNIYAVRILRQPSGNPHTLRPLPKNLFGWIKVVYKITDEEIISCAGLDTYVYLCFFKMGIKIFFALSIMAIFILSPIRYHFTGNYDKDSLFGVLKFKPNNPPDFNDDFPNFYWVYPIFTYVFSIVVYYYLYNFTNVVLRTRQKYLASQNSITDRTIRLDGIPKKLLEREKLKKFVEDLGIGKVMDVKLIYNWTPLEELLEKRHQLMNNLEHLYASMYKMDIDIYNRREIPAVNPIWTEPLDKTKLSELSKKYSTELIAVDDEIKIIQGKFDSDLSTIDVKQYQDFKQIPSAFITMDSVASAQMAAQTILDPRVYKLMASLAPAPKDIIWENLKLTYSERMLKSYFITFVIVLSYGFIIFLVVPLTSLLDLKTITKFWPALGQFIGQSKWLTTFVTGILPPLLFTLLNVSFPYFYQYLSQSQGYTSNSDVELSTLSKNFFFIFFNLFLIYVAAGTFWDYISYISDTTKIPVQLATSLRRMALFYVDLILLQGLTMFPVKLLQVSDFFLLNILGKLLYFKKLILKTPRDYRAYYFTPQIFDFGINLPQHILIFIIILIYSVVSTKIVTCGLVYFVLGLFVYKYQLVYNFVHPPHSTGKVWPMIFRRVILGLIIFQLFMVGTLALESAIMLSILCSPLIFVTILVLWNFEKYYVPLNTFIALRAILNPYDFDKVFDDDQSFSSNNNESDTSAILDELDDVDDVNSEQPLDESSYLLGEESNDTNGTKKPKAQSSSLSTAEHTISRRKSTLDEEREQFTDYTYPGLIDPLDGPWIGFTGNFVSMIEYKPQLQQVLEEGRNNDEIAIVDINEQDLVVNKKLKVSEWE</sequence>
<dbReference type="InterPro" id="IPR027815">
    <property type="entry name" value="CSC1/OSCA1-like_cyt"/>
</dbReference>
<dbReference type="RefSeq" id="XP_002549959.1">
    <property type="nucleotide sequence ID" value="XM_002549913.1"/>
</dbReference>
<evidence type="ECO:0000259" key="11">
    <source>
        <dbReference type="Pfam" id="PF14703"/>
    </source>
</evidence>